<dbReference type="PANTHER" id="PTHR47094:SF1">
    <property type="entry name" value="RING-TYPE E3 UBIQUITIN TRANSFERASE"/>
    <property type="match status" value="1"/>
</dbReference>
<organism evidence="6 7">
    <name type="scientific">Patella caerulea</name>
    <name type="common">Rayed Mediterranean limpet</name>
    <dbReference type="NCBI Taxonomy" id="87958"/>
    <lineage>
        <taxon>Eukaryota</taxon>
        <taxon>Metazoa</taxon>
        <taxon>Spiralia</taxon>
        <taxon>Lophotrochozoa</taxon>
        <taxon>Mollusca</taxon>
        <taxon>Gastropoda</taxon>
        <taxon>Patellogastropoda</taxon>
        <taxon>Patelloidea</taxon>
        <taxon>Patellidae</taxon>
        <taxon>Patella</taxon>
    </lineage>
</organism>
<dbReference type="InterPro" id="IPR001841">
    <property type="entry name" value="Znf_RING"/>
</dbReference>
<dbReference type="GO" id="GO:0061630">
    <property type="term" value="F:ubiquitin protein ligase activity"/>
    <property type="evidence" value="ECO:0007669"/>
    <property type="project" value="InterPro"/>
</dbReference>
<evidence type="ECO:0000256" key="3">
    <source>
        <dbReference type="ARBA" id="ARBA00022833"/>
    </source>
</evidence>
<evidence type="ECO:0000256" key="4">
    <source>
        <dbReference type="PROSITE-ProRule" id="PRU00175"/>
    </source>
</evidence>
<dbReference type="PANTHER" id="PTHR47094">
    <property type="entry name" value="ELFLESS, ISOFORM B"/>
    <property type="match status" value="1"/>
</dbReference>
<dbReference type="GO" id="GO:0032183">
    <property type="term" value="F:SUMO binding"/>
    <property type="evidence" value="ECO:0007669"/>
    <property type="project" value="TreeGrafter"/>
</dbReference>
<dbReference type="SUPFAM" id="SSF57850">
    <property type="entry name" value="RING/U-box"/>
    <property type="match status" value="1"/>
</dbReference>
<dbReference type="Proteomes" id="UP001347796">
    <property type="component" value="Unassembled WGS sequence"/>
</dbReference>
<dbReference type="GO" id="GO:0140082">
    <property type="term" value="F:SUMO-ubiquitin ligase activity"/>
    <property type="evidence" value="ECO:0007669"/>
    <property type="project" value="TreeGrafter"/>
</dbReference>
<evidence type="ECO:0000313" key="6">
    <source>
        <dbReference type="EMBL" id="KAK6191472.1"/>
    </source>
</evidence>
<gene>
    <name evidence="6" type="ORF">SNE40_003152</name>
</gene>
<name>A0AAN8KA16_PATCE</name>
<dbReference type="InterPro" id="IPR013083">
    <property type="entry name" value="Znf_RING/FYVE/PHD"/>
</dbReference>
<keyword evidence="7" id="KW-1185">Reference proteome</keyword>
<dbReference type="InterPro" id="IPR049627">
    <property type="entry name" value="SLX8"/>
</dbReference>
<dbReference type="PROSITE" id="PS00518">
    <property type="entry name" value="ZF_RING_1"/>
    <property type="match status" value="1"/>
</dbReference>
<dbReference type="GO" id="GO:0008270">
    <property type="term" value="F:zinc ion binding"/>
    <property type="evidence" value="ECO:0007669"/>
    <property type="project" value="UniProtKB-KW"/>
</dbReference>
<dbReference type="Pfam" id="PF13923">
    <property type="entry name" value="zf-C3HC4_2"/>
    <property type="match status" value="1"/>
</dbReference>
<dbReference type="PROSITE" id="PS50089">
    <property type="entry name" value="ZF_RING_2"/>
    <property type="match status" value="1"/>
</dbReference>
<keyword evidence="1" id="KW-0479">Metal-binding</keyword>
<evidence type="ECO:0000313" key="7">
    <source>
        <dbReference type="Proteomes" id="UP001347796"/>
    </source>
</evidence>
<protein>
    <recommendedName>
        <fullName evidence="5">RING-type domain-containing protein</fullName>
    </recommendedName>
</protein>
<evidence type="ECO:0000259" key="5">
    <source>
        <dbReference type="PROSITE" id="PS50089"/>
    </source>
</evidence>
<dbReference type="GO" id="GO:0033768">
    <property type="term" value="C:SUMO-targeted ubiquitin ligase complex"/>
    <property type="evidence" value="ECO:0007669"/>
    <property type="project" value="TreeGrafter"/>
</dbReference>
<keyword evidence="3" id="KW-0862">Zinc</keyword>
<reference evidence="6 7" key="1">
    <citation type="submission" date="2024-01" db="EMBL/GenBank/DDBJ databases">
        <title>The genome of the rayed Mediterranean limpet Patella caerulea (Linnaeus, 1758).</title>
        <authorList>
            <person name="Anh-Thu Weber A."/>
            <person name="Halstead-Nussloch G."/>
        </authorList>
    </citation>
    <scope>NUCLEOTIDE SEQUENCE [LARGE SCALE GENOMIC DNA]</scope>
    <source>
        <strain evidence="6">AATW-2023a</strain>
        <tissue evidence="6">Whole specimen</tissue>
    </source>
</reference>
<dbReference type="Gene3D" id="3.30.40.10">
    <property type="entry name" value="Zinc/RING finger domain, C3HC4 (zinc finger)"/>
    <property type="match status" value="1"/>
</dbReference>
<evidence type="ECO:0000256" key="2">
    <source>
        <dbReference type="ARBA" id="ARBA00022771"/>
    </source>
</evidence>
<comment type="caution">
    <text evidence="6">The sequence shown here is derived from an EMBL/GenBank/DDBJ whole genome shotgun (WGS) entry which is preliminary data.</text>
</comment>
<dbReference type="InterPro" id="IPR017907">
    <property type="entry name" value="Znf_RING_CS"/>
</dbReference>
<dbReference type="AlphaFoldDB" id="A0AAN8KA16"/>
<keyword evidence="2 4" id="KW-0863">Zinc-finger</keyword>
<dbReference type="SMART" id="SM00184">
    <property type="entry name" value="RING"/>
    <property type="match status" value="1"/>
</dbReference>
<feature type="domain" description="RING-type" evidence="5">
    <location>
        <begin position="40"/>
        <end position="78"/>
    </location>
</feature>
<accession>A0AAN8KA16</accession>
<proteinExistence type="predicted"/>
<evidence type="ECO:0000256" key="1">
    <source>
        <dbReference type="ARBA" id="ARBA00022723"/>
    </source>
</evidence>
<dbReference type="GO" id="GO:0006511">
    <property type="term" value="P:ubiquitin-dependent protein catabolic process"/>
    <property type="evidence" value="ECO:0007669"/>
    <property type="project" value="TreeGrafter"/>
</dbReference>
<dbReference type="EMBL" id="JAZGQO010000002">
    <property type="protein sequence ID" value="KAK6191472.1"/>
    <property type="molecule type" value="Genomic_DNA"/>
</dbReference>
<sequence>MSLQNVRWHAALCLTCGQFHDAHGTHLYDYYQTVDEDLTCQICLQPLVNPLDTKCGHTFCQRCLKNYLKIQKQCPIDRQPLTIKDCVPSSILVRR</sequence>